<dbReference type="Proteomes" id="UP000594260">
    <property type="component" value="Unplaced"/>
</dbReference>
<protein>
    <submittedName>
        <fullName evidence="1">Uncharacterized protein</fullName>
    </submittedName>
</protein>
<accession>A0A7M7K780</accession>
<dbReference type="KEGG" id="vde:111249315"/>
<dbReference type="InterPro" id="IPR047155">
    <property type="entry name" value="COMMD4/6/7/8"/>
</dbReference>
<dbReference type="OrthoDB" id="284322at2759"/>
<dbReference type="InParanoid" id="A0A7M7K780"/>
<sequence length="185" mass="20262">MIKGGGDVKSKMRFKFCGGLDCPDWLLAALASLAKLSSIKVRSGANQLARAMAEGRLEPKILTAVCEKLTNSEAVAAVHEVLKLALRTQVEEAVLIDELQQLGLPREHSTGLGKAYAESRARAVERLREDFVHQKGEISFKLKTVDGDQFIVISIGEEGFVMGIGQARILLEELKQARRAIENYA</sequence>
<dbReference type="RefSeq" id="XP_022658760.1">
    <property type="nucleotide sequence ID" value="XM_022803025.1"/>
</dbReference>
<dbReference type="Pfam" id="PF21672">
    <property type="entry name" value="COMM_HN"/>
    <property type="match status" value="1"/>
</dbReference>
<name>A0A7M7K780_VARDE</name>
<keyword evidence="2" id="KW-1185">Reference proteome</keyword>
<reference evidence="1" key="1">
    <citation type="submission" date="2021-01" db="UniProtKB">
        <authorList>
            <consortium name="EnsemblMetazoa"/>
        </authorList>
    </citation>
    <scope>IDENTIFICATION</scope>
</reference>
<evidence type="ECO:0000313" key="2">
    <source>
        <dbReference type="Proteomes" id="UP000594260"/>
    </source>
</evidence>
<dbReference type="FunCoup" id="A0A7M7K780">
    <property type="interactions" value="280"/>
</dbReference>
<dbReference type="PANTHER" id="PTHR16231">
    <property type="entry name" value="COMM DOMAIN-CONTAINING PROTEIN 4-8 FAMILY MEMBER"/>
    <property type="match status" value="1"/>
</dbReference>
<organism evidence="1 2">
    <name type="scientific">Varroa destructor</name>
    <name type="common">Honeybee mite</name>
    <dbReference type="NCBI Taxonomy" id="109461"/>
    <lineage>
        <taxon>Eukaryota</taxon>
        <taxon>Metazoa</taxon>
        <taxon>Ecdysozoa</taxon>
        <taxon>Arthropoda</taxon>
        <taxon>Chelicerata</taxon>
        <taxon>Arachnida</taxon>
        <taxon>Acari</taxon>
        <taxon>Parasitiformes</taxon>
        <taxon>Mesostigmata</taxon>
        <taxon>Gamasina</taxon>
        <taxon>Dermanyssoidea</taxon>
        <taxon>Varroidae</taxon>
        <taxon>Varroa</taxon>
    </lineage>
</organism>
<dbReference type="PANTHER" id="PTHR16231:SF4">
    <property type="entry name" value="COMM DOMAIN-CONTAINING PROTEIN 4"/>
    <property type="match status" value="1"/>
</dbReference>
<dbReference type="AlphaFoldDB" id="A0A7M7K780"/>
<proteinExistence type="predicted"/>
<evidence type="ECO:0000313" key="1">
    <source>
        <dbReference type="EnsemblMetazoa" id="XP_022658760"/>
    </source>
</evidence>
<dbReference type="GeneID" id="111249315"/>
<dbReference type="EnsemblMetazoa" id="XM_022803025">
    <property type="protein sequence ID" value="XP_022658760"/>
    <property type="gene ID" value="LOC111249315"/>
</dbReference>